<dbReference type="Gene3D" id="3.30.565.10">
    <property type="entry name" value="Histidine kinase-like ATPase, C-terminal domain"/>
    <property type="match status" value="1"/>
</dbReference>
<dbReference type="InterPro" id="IPR004358">
    <property type="entry name" value="Sig_transdc_His_kin-like_C"/>
</dbReference>
<dbReference type="InterPro" id="IPR000700">
    <property type="entry name" value="PAS-assoc_C"/>
</dbReference>
<evidence type="ECO:0000313" key="11">
    <source>
        <dbReference type="Proteomes" id="UP000541426"/>
    </source>
</evidence>
<organism evidence="10 11">
    <name type="scientific">Sagittula marina</name>
    <dbReference type="NCBI Taxonomy" id="943940"/>
    <lineage>
        <taxon>Bacteria</taxon>
        <taxon>Pseudomonadati</taxon>
        <taxon>Pseudomonadota</taxon>
        <taxon>Alphaproteobacteria</taxon>
        <taxon>Rhodobacterales</taxon>
        <taxon>Roseobacteraceae</taxon>
        <taxon>Sagittula</taxon>
    </lineage>
</organism>
<feature type="transmembrane region" description="Helical" evidence="5">
    <location>
        <begin position="41"/>
        <end position="61"/>
    </location>
</feature>
<evidence type="ECO:0000256" key="4">
    <source>
        <dbReference type="PROSITE-ProRule" id="PRU00169"/>
    </source>
</evidence>
<dbReference type="SUPFAM" id="SSF47384">
    <property type="entry name" value="Homodimeric domain of signal transducing histidine kinase"/>
    <property type="match status" value="1"/>
</dbReference>
<evidence type="ECO:0000256" key="3">
    <source>
        <dbReference type="ARBA" id="ARBA00022553"/>
    </source>
</evidence>
<dbReference type="PANTHER" id="PTHR43065">
    <property type="entry name" value="SENSOR HISTIDINE KINASE"/>
    <property type="match status" value="1"/>
</dbReference>
<dbReference type="PROSITE" id="PS50113">
    <property type="entry name" value="PAC"/>
    <property type="match status" value="1"/>
</dbReference>
<dbReference type="Pfam" id="PF02518">
    <property type="entry name" value="HATPase_c"/>
    <property type="match status" value="1"/>
</dbReference>
<dbReference type="SMART" id="SM00448">
    <property type="entry name" value="REC"/>
    <property type="match status" value="1"/>
</dbReference>
<feature type="domain" description="PAC" evidence="9">
    <location>
        <begin position="315"/>
        <end position="367"/>
    </location>
</feature>
<evidence type="ECO:0000256" key="2">
    <source>
        <dbReference type="ARBA" id="ARBA00012438"/>
    </source>
</evidence>
<dbReference type="InterPro" id="IPR036097">
    <property type="entry name" value="HisK_dim/P_sf"/>
</dbReference>
<feature type="domain" description="Histidine kinase" evidence="6">
    <location>
        <begin position="380"/>
        <end position="603"/>
    </location>
</feature>
<dbReference type="InterPro" id="IPR000014">
    <property type="entry name" value="PAS"/>
</dbReference>
<dbReference type="PROSITE" id="PS50110">
    <property type="entry name" value="RESPONSE_REGULATORY"/>
    <property type="match status" value="1"/>
</dbReference>
<dbReference type="InterPro" id="IPR011006">
    <property type="entry name" value="CheY-like_superfamily"/>
</dbReference>
<evidence type="ECO:0000256" key="1">
    <source>
        <dbReference type="ARBA" id="ARBA00000085"/>
    </source>
</evidence>
<dbReference type="EC" id="2.7.13.3" evidence="2"/>
<evidence type="ECO:0000313" key="10">
    <source>
        <dbReference type="EMBL" id="MBB3986735.1"/>
    </source>
</evidence>
<evidence type="ECO:0000259" key="8">
    <source>
        <dbReference type="PROSITE" id="PS50112"/>
    </source>
</evidence>
<dbReference type="RefSeq" id="WP_183967345.1">
    <property type="nucleotide sequence ID" value="NZ_BAABBZ010000006.1"/>
</dbReference>
<sequence length="756" mass="83528">MFDENTAKPVSFAEAMLTVHTRKCLAGSQSIMPSPTDKHRVSFAAVAVGFGLCLLVMLGITSGKRYIEITRTNIEVSRLFLRLEQTIGYDGFIHNFKNFVLRPDEPIFQDRAKTDLAEVLETIEEISRLASDLGISHDLNAVSDTVREYGSTLDRIPVLWAEGLSSQDIDEIVRVSDVSASAAIESFQTKVESDFVRRQLLFSAIFIVAISSVIVLLAALLFFQIVLKRKSQAHAEEIEQRAETLRKAENLARLGRWESNLKDRVIWSESTRRMLGVDAEKFGESREFAWDLVHPEDRGKLRMAMRKAIEGNGHFSCLHRMIRPDGQTIIVNDIGEPMLNKRGEITGFSGTIQDVTQIVELEDRLRQAQKMEAIGQLAGGVAHDFNNLLAIILGNLELLVEADNKDDVHRHAKIALDATNRGASLTRNILGFARKSNLHVEPTNLNDMLRKSNAMVERILPATISIETALSAGLWPVDVDRDLAQNAILNLILNARDAMPKGGRITIETANVRIDDDYIDSRGEEIEPGRYAMIAVSDTGNGISPENMKRVFEPFFTTKAPGQGSGVGLSMVMGFMRQSKGTILVYSELGIGATFKLYFKTGKSIAPPESLPEEKAIATDQGTGARILAVEDEADVLATIEETLTKAGFEVMTARSGDEALSLWGDTEEYDLLLTDIVMPGSLQGTHLAKKLRERRPDLPVVFMSGYASEAAVHGNGVYPEDGRLMKPVARSSLISTINTVLQNSRKTNTKKEETD</sequence>
<evidence type="ECO:0000256" key="5">
    <source>
        <dbReference type="SAM" id="Phobius"/>
    </source>
</evidence>
<dbReference type="AlphaFoldDB" id="A0A7W6GT57"/>
<dbReference type="CDD" id="cd00130">
    <property type="entry name" value="PAS"/>
    <property type="match status" value="1"/>
</dbReference>
<dbReference type="SMART" id="SM00388">
    <property type="entry name" value="HisKA"/>
    <property type="match status" value="1"/>
</dbReference>
<evidence type="ECO:0000259" key="6">
    <source>
        <dbReference type="PROSITE" id="PS50109"/>
    </source>
</evidence>
<dbReference type="GO" id="GO:0000155">
    <property type="term" value="F:phosphorelay sensor kinase activity"/>
    <property type="evidence" value="ECO:0007669"/>
    <property type="project" value="InterPro"/>
</dbReference>
<dbReference type="InterPro" id="IPR035965">
    <property type="entry name" value="PAS-like_dom_sf"/>
</dbReference>
<dbReference type="InterPro" id="IPR036890">
    <property type="entry name" value="HATPase_C_sf"/>
</dbReference>
<dbReference type="InterPro" id="IPR005467">
    <property type="entry name" value="His_kinase_dom"/>
</dbReference>
<comment type="caution">
    <text evidence="10">The sequence shown here is derived from an EMBL/GenBank/DDBJ whole genome shotgun (WGS) entry which is preliminary data.</text>
</comment>
<dbReference type="Gene3D" id="1.10.287.130">
    <property type="match status" value="1"/>
</dbReference>
<gene>
    <name evidence="10" type="ORF">GGQ68_003078</name>
</gene>
<accession>A0A7W6GT57</accession>
<keyword evidence="5" id="KW-1133">Transmembrane helix</keyword>
<keyword evidence="11" id="KW-1185">Reference proteome</keyword>
<dbReference type="SMART" id="SM00387">
    <property type="entry name" value="HATPase_c"/>
    <property type="match status" value="1"/>
</dbReference>
<keyword evidence="5" id="KW-0812">Transmembrane</keyword>
<dbReference type="Proteomes" id="UP000541426">
    <property type="component" value="Unassembled WGS sequence"/>
</dbReference>
<feature type="domain" description="Response regulatory" evidence="7">
    <location>
        <begin position="626"/>
        <end position="742"/>
    </location>
</feature>
<feature type="domain" description="PAS" evidence="8">
    <location>
        <begin position="267"/>
        <end position="312"/>
    </location>
</feature>
<dbReference type="Pfam" id="PF08447">
    <property type="entry name" value="PAS_3"/>
    <property type="match status" value="1"/>
</dbReference>
<feature type="transmembrane region" description="Helical" evidence="5">
    <location>
        <begin position="200"/>
        <end position="223"/>
    </location>
</feature>
<dbReference type="Pfam" id="PF00512">
    <property type="entry name" value="HisKA"/>
    <property type="match status" value="1"/>
</dbReference>
<dbReference type="SUPFAM" id="SSF52172">
    <property type="entry name" value="CheY-like"/>
    <property type="match status" value="1"/>
</dbReference>
<feature type="modified residue" description="4-aspartylphosphate" evidence="4">
    <location>
        <position position="676"/>
    </location>
</feature>
<dbReference type="NCBIfam" id="TIGR00229">
    <property type="entry name" value="sensory_box"/>
    <property type="match status" value="1"/>
</dbReference>
<dbReference type="PROSITE" id="PS50112">
    <property type="entry name" value="PAS"/>
    <property type="match status" value="1"/>
</dbReference>
<protein>
    <recommendedName>
        <fullName evidence="2">histidine kinase</fullName>
        <ecNumber evidence="2">2.7.13.3</ecNumber>
    </recommendedName>
</protein>
<dbReference type="InterPro" id="IPR003594">
    <property type="entry name" value="HATPase_dom"/>
</dbReference>
<dbReference type="Pfam" id="PF00072">
    <property type="entry name" value="Response_reg"/>
    <property type="match status" value="1"/>
</dbReference>
<dbReference type="PROSITE" id="PS50109">
    <property type="entry name" value="HIS_KIN"/>
    <property type="match status" value="1"/>
</dbReference>
<dbReference type="Gene3D" id="2.10.70.100">
    <property type="match status" value="1"/>
</dbReference>
<proteinExistence type="predicted"/>
<dbReference type="Gene3D" id="3.30.450.20">
    <property type="entry name" value="PAS domain"/>
    <property type="match status" value="1"/>
</dbReference>
<dbReference type="CDD" id="cd00082">
    <property type="entry name" value="HisKA"/>
    <property type="match status" value="1"/>
</dbReference>
<evidence type="ECO:0000259" key="7">
    <source>
        <dbReference type="PROSITE" id="PS50110"/>
    </source>
</evidence>
<dbReference type="SUPFAM" id="SSF55874">
    <property type="entry name" value="ATPase domain of HSP90 chaperone/DNA topoisomerase II/histidine kinase"/>
    <property type="match status" value="1"/>
</dbReference>
<dbReference type="PRINTS" id="PR00344">
    <property type="entry name" value="BCTRLSENSOR"/>
</dbReference>
<dbReference type="InterPro" id="IPR003661">
    <property type="entry name" value="HisK_dim/P_dom"/>
</dbReference>
<dbReference type="PANTHER" id="PTHR43065:SF42">
    <property type="entry name" value="TWO-COMPONENT SENSOR PPRA"/>
    <property type="match status" value="1"/>
</dbReference>
<dbReference type="Gene3D" id="3.40.50.2300">
    <property type="match status" value="1"/>
</dbReference>
<dbReference type="SMART" id="SM00086">
    <property type="entry name" value="PAC"/>
    <property type="match status" value="1"/>
</dbReference>
<keyword evidence="3 4" id="KW-0597">Phosphoprotein</keyword>
<dbReference type="InterPro" id="IPR013655">
    <property type="entry name" value="PAS_fold_3"/>
</dbReference>
<dbReference type="EMBL" id="JACIEJ010000007">
    <property type="protein sequence ID" value="MBB3986735.1"/>
    <property type="molecule type" value="Genomic_DNA"/>
</dbReference>
<evidence type="ECO:0000259" key="9">
    <source>
        <dbReference type="PROSITE" id="PS50113"/>
    </source>
</evidence>
<keyword evidence="5" id="KW-0472">Membrane</keyword>
<reference evidence="10 11" key="1">
    <citation type="submission" date="2020-08" db="EMBL/GenBank/DDBJ databases">
        <title>Genomic Encyclopedia of Type Strains, Phase IV (KMG-IV): sequencing the most valuable type-strain genomes for metagenomic binning, comparative biology and taxonomic classification.</title>
        <authorList>
            <person name="Goeker M."/>
        </authorList>
    </citation>
    <scope>NUCLEOTIDE SEQUENCE [LARGE SCALE GENOMIC DNA]</scope>
    <source>
        <strain evidence="10 11">DSM 102235</strain>
    </source>
</reference>
<dbReference type="SUPFAM" id="SSF55785">
    <property type="entry name" value="PYP-like sensor domain (PAS domain)"/>
    <property type="match status" value="1"/>
</dbReference>
<dbReference type="InterPro" id="IPR001610">
    <property type="entry name" value="PAC"/>
</dbReference>
<name>A0A7W6GT57_9RHOB</name>
<dbReference type="InterPro" id="IPR001789">
    <property type="entry name" value="Sig_transdc_resp-reg_receiver"/>
</dbReference>
<comment type="catalytic activity">
    <reaction evidence="1">
        <text>ATP + protein L-histidine = ADP + protein N-phospho-L-histidine.</text>
        <dbReference type="EC" id="2.7.13.3"/>
    </reaction>
</comment>